<evidence type="ECO:0000256" key="5">
    <source>
        <dbReference type="ARBA" id="ARBA00022989"/>
    </source>
</evidence>
<comment type="subcellular location">
    <subcellularLocation>
        <location evidence="1">Endomembrane system</location>
        <topology evidence="1">Multi-pass membrane protein</topology>
    </subcellularLocation>
</comment>
<evidence type="ECO:0000256" key="2">
    <source>
        <dbReference type="ARBA" id="ARBA00022448"/>
    </source>
</evidence>
<evidence type="ECO:0000256" key="1">
    <source>
        <dbReference type="ARBA" id="ARBA00004127"/>
    </source>
</evidence>
<keyword evidence="2" id="KW-0813">Transport</keyword>
<keyword evidence="4" id="KW-0862">Zinc</keyword>
<protein>
    <submittedName>
        <fullName evidence="10">Uncharacterized protein</fullName>
    </submittedName>
</protein>
<organism evidence="10 11">
    <name type="scientific">Agrocybe pediades</name>
    <dbReference type="NCBI Taxonomy" id="84607"/>
    <lineage>
        <taxon>Eukaryota</taxon>
        <taxon>Fungi</taxon>
        <taxon>Dikarya</taxon>
        <taxon>Basidiomycota</taxon>
        <taxon>Agaricomycotina</taxon>
        <taxon>Agaricomycetes</taxon>
        <taxon>Agaricomycetidae</taxon>
        <taxon>Agaricales</taxon>
        <taxon>Agaricineae</taxon>
        <taxon>Strophariaceae</taxon>
        <taxon>Agrocybe</taxon>
    </lineage>
</organism>
<evidence type="ECO:0000256" key="3">
    <source>
        <dbReference type="ARBA" id="ARBA00022692"/>
    </source>
</evidence>
<evidence type="ECO:0000256" key="6">
    <source>
        <dbReference type="ARBA" id="ARBA00023065"/>
    </source>
</evidence>
<accession>A0A8H4VJM4</accession>
<sequence length="790" mass="85609">MSTSTQQIHRRKSSKDTDDISLIRSPTVEVSVPEEHELPSVMISAPPIRSRTQSSPHMNGHSRSHSTTTTTNVTNPPSAGPLRSTFASRPLNGHSMASPFRSSFSAAPMPPQMNGHSRNRSISTPFSPISPSPLSSSFPIHSSSSPGVPSNMNTSQSAPEGVDGQQPASAKHNRRHSRMHSRNLSVFFPRPGSLPHSTISEDGGQELDVAIDEEAPLMPSAGSSVSIPGSRQPITPLGQGFTFGARPPSSLPTPEFMAEARSGSASSSTSKKRGHHHKHSLSHNFFSFLEPGSGGPITREEDLHTQPTPMPVSPWGPVSAFPDSAAPTKTNFALAQQKNGHAERPHVAPERISPSALAVSIGQFALGAWLWVTGQQVGSLSCTGLGYWVVFDSFGVALRGVIPGWLASSSSPGTAEKEREKIRRPYGNGRVETVLMFAQAVYLLFSSVYVCKETVEHLLLSAGGGEGHHHHHGDEEVGLGIDFPLFMTFITFVSLFANAFFFENSTKIVNITGNWIPSLRTLIRSIWSPSRLSHDAPPTSTLGLILSNPFVSSPLFFCLSIVFLALFVPAEQHRTSDLVLALLISALTFKVAYRASVVLGTVLLQTSPPRGLSSGKMEAFLRAMREVERHPQVLHLPAPHIWQLTPSYASSAPTHSSKSAGSSPESLVVTLELHVKEDLGDDDVLKLTKWAWERCVSALYNLKDFREMGEEGGPEDGWMIVGFIIISLKRLVFPNFKVRAVWSPKMIGRDAFDGLGDLFAGHAELAFFVIIFSAFTITPKGDVALRYTEV</sequence>
<feature type="compositionally biased region" description="Low complexity" evidence="8">
    <location>
        <begin position="121"/>
        <end position="146"/>
    </location>
</feature>
<dbReference type="PANTHER" id="PTHR46531">
    <property type="entry name" value="ZINC TRANSPORTER 6"/>
    <property type="match status" value="1"/>
</dbReference>
<keyword evidence="6" id="KW-0406">Ion transport</keyword>
<dbReference type="Proteomes" id="UP000521872">
    <property type="component" value="Unassembled WGS sequence"/>
</dbReference>
<feature type="compositionally biased region" description="Low complexity" evidence="8">
    <location>
        <begin position="260"/>
        <end position="269"/>
    </location>
</feature>
<feature type="transmembrane region" description="Helical" evidence="9">
    <location>
        <begin position="547"/>
        <end position="568"/>
    </location>
</feature>
<comment type="caution">
    <text evidence="10">The sequence shown here is derived from an EMBL/GenBank/DDBJ whole genome shotgun (WGS) entry which is preliminary data.</text>
</comment>
<feature type="transmembrane region" description="Helical" evidence="9">
    <location>
        <begin position="580"/>
        <end position="604"/>
    </location>
</feature>
<reference evidence="10 11" key="1">
    <citation type="submission" date="2019-12" db="EMBL/GenBank/DDBJ databases">
        <authorList>
            <person name="Floudas D."/>
            <person name="Bentzer J."/>
            <person name="Ahren D."/>
            <person name="Johansson T."/>
            <person name="Persson P."/>
            <person name="Tunlid A."/>
        </authorList>
    </citation>
    <scope>NUCLEOTIDE SEQUENCE [LARGE SCALE GENOMIC DNA]</scope>
    <source>
        <strain evidence="10 11">CBS 102.39</strain>
    </source>
</reference>
<evidence type="ECO:0000313" key="10">
    <source>
        <dbReference type="EMBL" id="KAF4613331.1"/>
    </source>
</evidence>
<proteinExistence type="predicted"/>
<dbReference type="GO" id="GO:0006829">
    <property type="term" value="P:zinc ion transport"/>
    <property type="evidence" value="ECO:0007669"/>
    <property type="project" value="TreeGrafter"/>
</dbReference>
<dbReference type="PANTHER" id="PTHR46531:SF1">
    <property type="entry name" value="ZINC TRANSPORTER 6"/>
    <property type="match status" value="1"/>
</dbReference>
<evidence type="ECO:0000313" key="11">
    <source>
        <dbReference type="Proteomes" id="UP000521872"/>
    </source>
</evidence>
<dbReference type="GO" id="GO:0005794">
    <property type="term" value="C:Golgi apparatus"/>
    <property type="evidence" value="ECO:0007669"/>
    <property type="project" value="UniProtKB-SubCell"/>
</dbReference>
<feature type="transmembrane region" description="Helical" evidence="9">
    <location>
        <begin position="483"/>
        <end position="501"/>
    </location>
</feature>
<evidence type="ECO:0000256" key="4">
    <source>
        <dbReference type="ARBA" id="ARBA00022833"/>
    </source>
</evidence>
<feature type="compositionally biased region" description="Polar residues" evidence="8">
    <location>
        <begin position="147"/>
        <end position="158"/>
    </location>
</feature>
<dbReference type="InterPro" id="IPR027469">
    <property type="entry name" value="Cation_efflux_TMD_sf"/>
</dbReference>
<keyword evidence="7 9" id="KW-0472">Membrane</keyword>
<dbReference type="EMBL" id="JAACJL010000046">
    <property type="protein sequence ID" value="KAF4613331.1"/>
    <property type="molecule type" value="Genomic_DNA"/>
</dbReference>
<dbReference type="AlphaFoldDB" id="A0A8H4VJM4"/>
<dbReference type="GO" id="GO:0016020">
    <property type="term" value="C:membrane"/>
    <property type="evidence" value="ECO:0007669"/>
    <property type="project" value="UniProtKB-SubCell"/>
</dbReference>
<feature type="region of interest" description="Disordered" evidence="8">
    <location>
        <begin position="1"/>
        <end position="180"/>
    </location>
</feature>
<feature type="compositionally biased region" description="Basic residues" evidence="8">
    <location>
        <begin position="171"/>
        <end position="180"/>
    </location>
</feature>
<keyword evidence="3 9" id="KW-0812">Transmembrane</keyword>
<feature type="transmembrane region" description="Helical" evidence="9">
    <location>
        <begin position="754"/>
        <end position="777"/>
    </location>
</feature>
<evidence type="ECO:0000256" key="9">
    <source>
        <dbReference type="SAM" id="Phobius"/>
    </source>
</evidence>
<feature type="compositionally biased region" description="Low complexity" evidence="8">
    <location>
        <begin position="95"/>
        <end position="107"/>
    </location>
</feature>
<keyword evidence="5 9" id="KW-1133">Transmembrane helix</keyword>
<dbReference type="Gene3D" id="1.20.1510.10">
    <property type="entry name" value="Cation efflux protein transmembrane domain"/>
    <property type="match status" value="1"/>
</dbReference>
<keyword evidence="11" id="KW-1185">Reference proteome</keyword>
<evidence type="ECO:0000256" key="7">
    <source>
        <dbReference type="ARBA" id="ARBA00023136"/>
    </source>
</evidence>
<evidence type="ECO:0000256" key="8">
    <source>
        <dbReference type="SAM" id="MobiDB-lite"/>
    </source>
</evidence>
<dbReference type="SUPFAM" id="SSF161111">
    <property type="entry name" value="Cation efflux protein transmembrane domain-like"/>
    <property type="match status" value="1"/>
</dbReference>
<gene>
    <name evidence="10" type="ORF">D9613_010803</name>
</gene>
<name>A0A8H4VJM4_9AGAR</name>
<feature type="compositionally biased region" description="Basic residues" evidence="8">
    <location>
        <begin position="270"/>
        <end position="281"/>
    </location>
</feature>
<feature type="region of interest" description="Disordered" evidence="8">
    <location>
        <begin position="247"/>
        <end position="281"/>
    </location>
</feature>
<dbReference type="InterPro" id="IPR052005">
    <property type="entry name" value="CDF_SLC30A"/>
</dbReference>